<protein>
    <recommendedName>
        <fullName evidence="3">Immunity protein 61</fullName>
    </recommendedName>
</protein>
<keyword evidence="2" id="KW-1185">Reference proteome</keyword>
<reference evidence="1 2" key="1">
    <citation type="submission" date="2023-07" db="EMBL/GenBank/DDBJ databases">
        <title>Sequencing the genomes of 1000 actinobacteria strains.</title>
        <authorList>
            <person name="Klenk H.-P."/>
        </authorList>
    </citation>
    <scope>NUCLEOTIDE SEQUENCE [LARGE SCALE GENOMIC DNA]</scope>
    <source>
        <strain evidence="1 2">DSM 102162</strain>
    </source>
</reference>
<dbReference type="Proteomes" id="UP001235966">
    <property type="component" value="Unassembled WGS sequence"/>
</dbReference>
<proteinExistence type="predicted"/>
<comment type="caution">
    <text evidence="1">The sequence shown here is derived from an EMBL/GenBank/DDBJ whole genome shotgun (WGS) entry which is preliminary data.</text>
</comment>
<name>A0ABT9NCD8_9ACTO</name>
<evidence type="ECO:0008006" key="3">
    <source>
        <dbReference type="Google" id="ProtNLM"/>
    </source>
</evidence>
<gene>
    <name evidence="1" type="ORF">J2S49_001459</name>
</gene>
<sequence length="208" mass="23204">MIYEFTRNAPLGYLLLPVKEGTVSKSIAAGAAIAPLSDREGDFMVQWYDPDIATRFYDWDNPFSRFHVSPKSFTEPMPLDNQIVLTEGQFAVVVVGEGSHWCRASIHIVLNGTMWRFLETGGSDPRYRASSREYILLSPESPGHIGAIVVVDEDGFDLQCEPGDYETNPKLLPILTPGVAELLWNDGFMHHRMEATTFAPVAPGVRPY</sequence>
<dbReference type="RefSeq" id="WP_307014677.1">
    <property type="nucleotide sequence ID" value="NZ_JAUSQW010000001.1"/>
</dbReference>
<evidence type="ECO:0000313" key="1">
    <source>
        <dbReference type="EMBL" id="MDP9801383.1"/>
    </source>
</evidence>
<evidence type="ECO:0000313" key="2">
    <source>
        <dbReference type="Proteomes" id="UP001235966"/>
    </source>
</evidence>
<dbReference type="EMBL" id="JAUSQW010000001">
    <property type="protein sequence ID" value="MDP9801383.1"/>
    <property type="molecule type" value="Genomic_DNA"/>
</dbReference>
<accession>A0ABT9NCD8</accession>
<organism evidence="1 2">
    <name type="scientific">Arcanobacterium wilhelmae</name>
    <dbReference type="NCBI Taxonomy" id="1803177"/>
    <lineage>
        <taxon>Bacteria</taxon>
        <taxon>Bacillati</taxon>
        <taxon>Actinomycetota</taxon>
        <taxon>Actinomycetes</taxon>
        <taxon>Actinomycetales</taxon>
        <taxon>Actinomycetaceae</taxon>
        <taxon>Arcanobacterium</taxon>
    </lineage>
</organism>